<dbReference type="SUPFAM" id="SSF56655">
    <property type="entry name" value="Carbohydrate phosphatase"/>
    <property type="match status" value="1"/>
</dbReference>
<dbReference type="PANTHER" id="PTHR20854">
    <property type="entry name" value="INOSITOL MONOPHOSPHATASE"/>
    <property type="match status" value="1"/>
</dbReference>
<accession>A0A382G1C4</accession>
<organism evidence="1">
    <name type="scientific">marine metagenome</name>
    <dbReference type="NCBI Taxonomy" id="408172"/>
    <lineage>
        <taxon>unclassified sequences</taxon>
        <taxon>metagenomes</taxon>
        <taxon>ecological metagenomes</taxon>
    </lineage>
</organism>
<reference evidence="1" key="1">
    <citation type="submission" date="2018-05" db="EMBL/GenBank/DDBJ databases">
        <authorList>
            <person name="Lanie J.A."/>
            <person name="Ng W.-L."/>
            <person name="Kazmierczak K.M."/>
            <person name="Andrzejewski T.M."/>
            <person name="Davidsen T.M."/>
            <person name="Wayne K.J."/>
            <person name="Tettelin H."/>
            <person name="Glass J.I."/>
            <person name="Rusch D."/>
            <person name="Podicherti R."/>
            <person name="Tsui H.-C.T."/>
            <person name="Winkler M.E."/>
        </authorList>
    </citation>
    <scope>NUCLEOTIDE SEQUENCE</scope>
</reference>
<dbReference type="GO" id="GO:0008934">
    <property type="term" value="F:inositol monophosphate 1-phosphatase activity"/>
    <property type="evidence" value="ECO:0007669"/>
    <property type="project" value="TreeGrafter"/>
</dbReference>
<gene>
    <name evidence="1" type="ORF">METZ01_LOCUS221533</name>
</gene>
<evidence type="ECO:0000313" key="1">
    <source>
        <dbReference type="EMBL" id="SVB68679.1"/>
    </source>
</evidence>
<proteinExistence type="predicted"/>
<dbReference type="AlphaFoldDB" id="A0A382G1C4"/>
<name>A0A382G1C4_9ZZZZ</name>
<dbReference type="GO" id="GO:0006020">
    <property type="term" value="P:inositol metabolic process"/>
    <property type="evidence" value="ECO:0007669"/>
    <property type="project" value="TreeGrafter"/>
</dbReference>
<sequence>CVGLAHRGRMIAAVVARPDEDKLFTAIRGKGAWLQRGTRPAQRLRLPKTPRTNRAFISTKARSFQAPARSRLDPREHPIGAALVLTQLAEGALAAYLTRQVEIYDVGPPSLIAEEAGATCFLDGGRRPNYDRRRKFPYYMSAATDDLKDFLLQIQREGKEAARASKEPLIDE</sequence>
<dbReference type="EMBL" id="UINC01052858">
    <property type="protein sequence ID" value="SVB68679.1"/>
    <property type="molecule type" value="Genomic_DNA"/>
</dbReference>
<dbReference type="InterPro" id="IPR000760">
    <property type="entry name" value="Inositol_monophosphatase-like"/>
</dbReference>
<dbReference type="Gene3D" id="3.30.540.10">
    <property type="entry name" value="Fructose-1,6-Bisphosphatase, subunit A, domain 1"/>
    <property type="match status" value="1"/>
</dbReference>
<protein>
    <recommendedName>
        <fullName evidence="2">Inositol monophosphatase</fullName>
    </recommendedName>
</protein>
<dbReference type="Gene3D" id="3.40.190.80">
    <property type="match status" value="1"/>
</dbReference>
<dbReference type="PANTHER" id="PTHR20854:SF4">
    <property type="entry name" value="INOSITOL-1-MONOPHOSPHATASE-RELATED"/>
    <property type="match status" value="1"/>
</dbReference>
<feature type="non-terminal residue" evidence="1">
    <location>
        <position position="1"/>
    </location>
</feature>
<evidence type="ECO:0008006" key="2">
    <source>
        <dbReference type="Google" id="ProtNLM"/>
    </source>
</evidence>
<dbReference type="Pfam" id="PF00459">
    <property type="entry name" value="Inositol_P"/>
    <property type="match status" value="1"/>
</dbReference>
<dbReference type="GO" id="GO:0007165">
    <property type="term" value="P:signal transduction"/>
    <property type="evidence" value="ECO:0007669"/>
    <property type="project" value="TreeGrafter"/>
</dbReference>